<dbReference type="AlphaFoldDB" id="A0A7X5UYF7"/>
<dbReference type="InterPro" id="IPR036388">
    <property type="entry name" value="WH-like_DNA-bd_sf"/>
</dbReference>
<evidence type="ECO:0000313" key="7">
    <source>
        <dbReference type="Proteomes" id="UP000564677"/>
    </source>
</evidence>
<dbReference type="RefSeq" id="WP_167298598.1">
    <property type="nucleotide sequence ID" value="NZ_JAASQV010000001.1"/>
</dbReference>
<sequence length="307" mass="33855">MDRLDAMEVFLAVVDAGSLSAGSRKLGAPLPSVSRKVAELERFLGTRLLIRTSRNVQLTPAGRDYVDAARQIVVQLNEAERRASGEYEVPRGRLTVTTPLAFGQLCMLPLAFDFLAEHPEVDINVLAVDRVVQLLDEQVDVGLRLGELADSSLYATKVGSFRFLTCASPAYLERKGYPSTPDDLRNHDAAICTTTEEAAWTYERDGQPIQLTPISRFRVNSNPGAVAAAVGGIGIARVPSYMVLNELRTGALVSILDEHDSRRYPVHLVYARQGLLPVKLRVFLDWMAPRLRDMLQEIEDLLPALSA</sequence>
<dbReference type="Proteomes" id="UP000564677">
    <property type="component" value="Unassembled WGS sequence"/>
</dbReference>
<accession>A0A7X5UYF7</accession>
<gene>
    <name evidence="6" type="ORF">FHR20_001141</name>
</gene>
<dbReference type="Pfam" id="PF00126">
    <property type="entry name" value="HTH_1"/>
    <property type="match status" value="1"/>
</dbReference>
<dbReference type="InterPro" id="IPR000847">
    <property type="entry name" value="LysR_HTH_N"/>
</dbReference>
<dbReference type="PANTHER" id="PTHR30537:SF5">
    <property type="entry name" value="HTH-TYPE TRANSCRIPTIONAL ACTIVATOR TTDR-RELATED"/>
    <property type="match status" value="1"/>
</dbReference>
<evidence type="ECO:0000313" key="6">
    <source>
        <dbReference type="EMBL" id="NIJ64210.1"/>
    </source>
</evidence>
<dbReference type="EMBL" id="JAASQV010000001">
    <property type="protein sequence ID" value="NIJ64210.1"/>
    <property type="molecule type" value="Genomic_DNA"/>
</dbReference>
<keyword evidence="2" id="KW-0805">Transcription regulation</keyword>
<protein>
    <submittedName>
        <fullName evidence="6">DNA-binding transcriptional LysR family regulator</fullName>
    </submittedName>
</protein>
<evidence type="ECO:0000256" key="3">
    <source>
        <dbReference type="ARBA" id="ARBA00023125"/>
    </source>
</evidence>
<dbReference type="InterPro" id="IPR058163">
    <property type="entry name" value="LysR-type_TF_proteobact-type"/>
</dbReference>
<name>A0A7X5UYF7_9SPHN</name>
<keyword evidence="4" id="KW-0804">Transcription</keyword>
<dbReference type="SUPFAM" id="SSF53850">
    <property type="entry name" value="Periplasmic binding protein-like II"/>
    <property type="match status" value="1"/>
</dbReference>
<dbReference type="Gene3D" id="1.10.10.10">
    <property type="entry name" value="Winged helix-like DNA-binding domain superfamily/Winged helix DNA-binding domain"/>
    <property type="match status" value="1"/>
</dbReference>
<keyword evidence="7" id="KW-1185">Reference proteome</keyword>
<feature type="domain" description="HTH lysR-type" evidence="5">
    <location>
        <begin position="1"/>
        <end position="59"/>
    </location>
</feature>
<reference evidence="6 7" key="1">
    <citation type="submission" date="2020-03" db="EMBL/GenBank/DDBJ databases">
        <title>Genomic Encyclopedia of Type Strains, Phase IV (KMG-IV): sequencing the most valuable type-strain genomes for metagenomic binning, comparative biology and taxonomic classification.</title>
        <authorList>
            <person name="Goeker M."/>
        </authorList>
    </citation>
    <scope>NUCLEOTIDE SEQUENCE [LARGE SCALE GENOMIC DNA]</scope>
    <source>
        <strain evidence="6 7">DSM 4733</strain>
    </source>
</reference>
<dbReference type="SUPFAM" id="SSF46785">
    <property type="entry name" value="Winged helix' DNA-binding domain"/>
    <property type="match status" value="1"/>
</dbReference>
<evidence type="ECO:0000256" key="2">
    <source>
        <dbReference type="ARBA" id="ARBA00023015"/>
    </source>
</evidence>
<dbReference type="GO" id="GO:0006351">
    <property type="term" value="P:DNA-templated transcription"/>
    <property type="evidence" value="ECO:0007669"/>
    <property type="project" value="TreeGrafter"/>
</dbReference>
<dbReference type="FunFam" id="1.10.10.10:FF:000001">
    <property type="entry name" value="LysR family transcriptional regulator"/>
    <property type="match status" value="1"/>
</dbReference>
<dbReference type="GO" id="GO:0003700">
    <property type="term" value="F:DNA-binding transcription factor activity"/>
    <property type="evidence" value="ECO:0007669"/>
    <property type="project" value="InterPro"/>
</dbReference>
<dbReference type="PROSITE" id="PS50931">
    <property type="entry name" value="HTH_LYSR"/>
    <property type="match status" value="1"/>
</dbReference>
<dbReference type="InterPro" id="IPR036390">
    <property type="entry name" value="WH_DNA-bd_sf"/>
</dbReference>
<proteinExistence type="inferred from homology"/>
<evidence type="ECO:0000256" key="4">
    <source>
        <dbReference type="ARBA" id="ARBA00023163"/>
    </source>
</evidence>
<dbReference type="Gene3D" id="3.40.190.290">
    <property type="match status" value="1"/>
</dbReference>
<evidence type="ECO:0000259" key="5">
    <source>
        <dbReference type="PROSITE" id="PS50931"/>
    </source>
</evidence>
<dbReference type="PANTHER" id="PTHR30537">
    <property type="entry name" value="HTH-TYPE TRANSCRIPTIONAL REGULATOR"/>
    <property type="match status" value="1"/>
</dbReference>
<dbReference type="InterPro" id="IPR005119">
    <property type="entry name" value="LysR_subst-bd"/>
</dbReference>
<dbReference type="Pfam" id="PF03466">
    <property type="entry name" value="LysR_substrate"/>
    <property type="match status" value="1"/>
</dbReference>
<dbReference type="GO" id="GO:0043565">
    <property type="term" value="F:sequence-specific DNA binding"/>
    <property type="evidence" value="ECO:0007669"/>
    <property type="project" value="TreeGrafter"/>
</dbReference>
<evidence type="ECO:0000256" key="1">
    <source>
        <dbReference type="ARBA" id="ARBA00009437"/>
    </source>
</evidence>
<organism evidence="6 7">
    <name type="scientific">Sphingomonas leidyi</name>
    <dbReference type="NCBI Taxonomy" id="68569"/>
    <lineage>
        <taxon>Bacteria</taxon>
        <taxon>Pseudomonadati</taxon>
        <taxon>Pseudomonadota</taxon>
        <taxon>Alphaproteobacteria</taxon>
        <taxon>Sphingomonadales</taxon>
        <taxon>Sphingomonadaceae</taxon>
        <taxon>Sphingomonas</taxon>
    </lineage>
</organism>
<keyword evidence="3 6" id="KW-0238">DNA-binding</keyword>
<comment type="similarity">
    <text evidence="1">Belongs to the LysR transcriptional regulatory family.</text>
</comment>
<comment type="caution">
    <text evidence="6">The sequence shown here is derived from an EMBL/GenBank/DDBJ whole genome shotgun (WGS) entry which is preliminary data.</text>
</comment>